<keyword evidence="4" id="KW-0804">Transcription</keyword>
<feature type="compositionally biased region" description="Polar residues" evidence="6">
    <location>
        <begin position="97"/>
        <end position="120"/>
    </location>
</feature>
<dbReference type="SMART" id="SM01401">
    <property type="entry name" value="Sds3"/>
    <property type="match status" value="1"/>
</dbReference>
<dbReference type="GO" id="GO:0005654">
    <property type="term" value="C:nucleoplasm"/>
    <property type="evidence" value="ECO:0007669"/>
    <property type="project" value="UniProtKB-ARBA"/>
</dbReference>
<feature type="region of interest" description="Disordered" evidence="6">
    <location>
        <begin position="586"/>
        <end position="688"/>
    </location>
</feature>
<keyword evidence="3" id="KW-0805">Transcription regulation</keyword>
<feature type="compositionally biased region" description="Polar residues" evidence="6">
    <location>
        <begin position="631"/>
        <end position="645"/>
    </location>
</feature>
<evidence type="ECO:0000256" key="1">
    <source>
        <dbReference type="ARBA" id="ARBA00004123"/>
    </source>
</evidence>
<protein>
    <submittedName>
        <fullName evidence="7">Uncharacterized protein</fullName>
    </submittedName>
</protein>
<keyword evidence="2" id="KW-0678">Repressor</keyword>
<name>A0A7S1PEV3_9EUKA</name>
<feature type="region of interest" description="Disordered" evidence="6">
    <location>
        <begin position="338"/>
        <end position="363"/>
    </location>
</feature>
<feature type="compositionally biased region" description="Polar residues" evidence="6">
    <location>
        <begin position="673"/>
        <end position="688"/>
    </location>
</feature>
<evidence type="ECO:0000313" key="7">
    <source>
        <dbReference type="EMBL" id="CAD9079230.1"/>
    </source>
</evidence>
<reference evidence="7" key="1">
    <citation type="submission" date="2021-01" db="EMBL/GenBank/DDBJ databases">
        <authorList>
            <person name="Corre E."/>
            <person name="Pelletier E."/>
            <person name="Niang G."/>
            <person name="Scheremetjew M."/>
            <person name="Finn R."/>
            <person name="Kale V."/>
            <person name="Holt S."/>
            <person name="Cochrane G."/>
            <person name="Meng A."/>
            <person name="Brown T."/>
            <person name="Cohen L."/>
        </authorList>
    </citation>
    <scope>NUCLEOTIDE SEQUENCE</scope>
    <source>
        <strain evidence="7">WS</strain>
    </source>
</reference>
<feature type="compositionally biased region" description="Polar residues" evidence="6">
    <location>
        <begin position="338"/>
        <end position="348"/>
    </location>
</feature>
<evidence type="ECO:0000256" key="4">
    <source>
        <dbReference type="ARBA" id="ARBA00023163"/>
    </source>
</evidence>
<evidence type="ECO:0000256" key="6">
    <source>
        <dbReference type="SAM" id="MobiDB-lite"/>
    </source>
</evidence>
<accession>A0A7S1PEV3</accession>
<organism evidence="7">
    <name type="scientific">Percolomonas cosmopolitus</name>
    <dbReference type="NCBI Taxonomy" id="63605"/>
    <lineage>
        <taxon>Eukaryota</taxon>
        <taxon>Discoba</taxon>
        <taxon>Heterolobosea</taxon>
        <taxon>Tetramitia</taxon>
        <taxon>Eutetramitia</taxon>
        <taxon>Percolomonadidae</taxon>
        <taxon>Percolomonas</taxon>
    </lineage>
</organism>
<dbReference type="InterPro" id="IPR013907">
    <property type="entry name" value="Sds3"/>
</dbReference>
<evidence type="ECO:0000256" key="2">
    <source>
        <dbReference type="ARBA" id="ARBA00022491"/>
    </source>
</evidence>
<gene>
    <name evidence="7" type="ORF">PCOS0759_LOCUS2462</name>
</gene>
<feature type="compositionally biased region" description="Low complexity" evidence="6">
    <location>
        <begin position="67"/>
        <end position="81"/>
    </location>
</feature>
<feature type="compositionally biased region" description="Polar residues" evidence="6">
    <location>
        <begin position="42"/>
        <end position="66"/>
    </location>
</feature>
<comment type="subcellular location">
    <subcellularLocation>
        <location evidence="1">Nucleus</location>
    </subcellularLocation>
</comment>
<feature type="compositionally biased region" description="Acidic residues" evidence="6">
    <location>
        <begin position="410"/>
        <end position="425"/>
    </location>
</feature>
<dbReference type="AlphaFoldDB" id="A0A7S1PEV3"/>
<proteinExistence type="predicted"/>
<feature type="compositionally biased region" description="Low complexity" evidence="6">
    <location>
        <begin position="126"/>
        <end position="145"/>
    </location>
</feature>
<feature type="region of interest" description="Disordered" evidence="6">
    <location>
        <begin position="401"/>
        <end position="428"/>
    </location>
</feature>
<dbReference type="GO" id="GO:0010468">
    <property type="term" value="P:regulation of gene expression"/>
    <property type="evidence" value="ECO:0007669"/>
    <property type="project" value="UniProtKB-ARBA"/>
</dbReference>
<dbReference type="EMBL" id="HBGD01002975">
    <property type="protein sequence ID" value="CAD9079230.1"/>
    <property type="molecule type" value="Transcribed_RNA"/>
</dbReference>
<feature type="compositionally biased region" description="Acidic residues" evidence="6">
    <location>
        <begin position="147"/>
        <end position="157"/>
    </location>
</feature>
<feature type="region of interest" description="Disordered" evidence="6">
    <location>
        <begin position="1"/>
        <end position="157"/>
    </location>
</feature>
<sequence length="688" mass="76533">MDTEPQNGPVAQESQTNQRVNNGAAATETLVQAELPPPPSLEDNSTNQVPPPESDNSAPNSSEINSTQLQQPPITTQPLDTSPQQQKNSHHHKDGTNVDNDISKQNGTDVNQNGTTSSPNDEMKQDAQASTSTDAAATTEQQQNTPMEDDEDESATFTSIEDEEREMMKELIEGQHISFLDAVRKMKKSHNTLQEISGTHKNQKINAVKNAYQSEIDLIHNWFIEEKKNIQREMISQLRKKLEILNREQQSKSTFQRKRLRSHVDPYEEALGRKRARKTPTALWNAHFMKFKRSPKGQSFSAVSTITNTTLGVNPGTYPATLNKNQFPVGFGFTTMPSSPSHFQLQKDQSTTSQSSTSNLIDEPMPLHDHTHENIYFALPQLPPISSKEIDEDVQELESILKDKTAESDIVQDEGPDEPSADELEQQQLQQQHAAFLAIHQQQLQQQMLLQAQHQQAQQNMVRLHTGGKEEAQMVMGGGQTTESGGNMHSNTPQQQQTMGSMPHTAAAQHRQQQMQHEVYYLPSAQHILSNTSQFDTNQVDNRSIPSIDRMTSIPLYPSMVGSLDQCRIPGSTHFSPQSYIQHQQAQHYLTTHGAGSGHPPPPQMSPSVIPPNVNVTFPFHAPSPGHWPAQPQQMNGTAPSQQTAFDPRLHQQHSPHSETGVPQTRLPPMEHQQASGHGTPNANQAPS</sequence>
<evidence type="ECO:0000256" key="5">
    <source>
        <dbReference type="ARBA" id="ARBA00023242"/>
    </source>
</evidence>
<feature type="compositionally biased region" description="Low complexity" evidence="6">
    <location>
        <begin position="349"/>
        <end position="358"/>
    </location>
</feature>
<feature type="compositionally biased region" description="Polar residues" evidence="6">
    <location>
        <begin position="12"/>
        <end position="21"/>
    </location>
</feature>
<keyword evidence="5" id="KW-0539">Nucleus</keyword>
<evidence type="ECO:0000256" key="3">
    <source>
        <dbReference type="ARBA" id="ARBA00023015"/>
    </source>
</evidence>